<proteinExistence type="predicted"/>
<organism evidence="3 4">
    <name type="scientific">Neolewinella agarilytica</name>
    <dbReference type="NCBI Taxonomy" id="478744"/>
    <lineage>
        <taxon>Bacteria</taxon>
        <taxon>Pseudomonadati</taxon>
        <taxon>Bacteroidota</taxon>
        <taxon>Saprospiria</taxon>
        <taxon>Saprospirales</taxon>
        <taxon>Lewinellaceae</taxon>
        <taxon>Neolewinella</taxon>
    </lineage>
</organism>
<dbReference type="Proteomes" id="UP000199021">
    <property type="component" value="Unassembled WGS sequence"/>
</dbReference>
<dbReference type="EMBL" id="FOFB01000008">
    <property type="protein sequence ID" value="SEQ33351.1"/>
    <property type="molecule type" value="Genomic_DNA"/>
</dbReference>
<dbReference type="OrthoDB" id="9808622at2"/>
<feature type="compositionally biased region" description="Low complexity" evidence="1">
    <location>
        <begin position="8"/>
        <end position="23"/>
    </location>
</feature>
<evidence type="ECO:0000256" key="2">
    <source>
        <dbReference type="SAM" id="Phobius"/>
    </source>
</evidence>
<keyword evidence="2" id="KW-0472">Membrane</keyword>
<dbReference type="STRING" id="478744.SAMN05444359_10899"/>
<protein>
    <submittedName>
        <fullName evidence="3">Tetratricopeptide repeat-containing protein</fullName>
    </submittedName>
</protein>
<keyword evidence="2" id="KW-1133">Transmembrane helix</keyword>
<dbReference type="Pfam" id="PF13432">
    <property type="entry name" value="TPR_16"/>
    <property type="match status" value="1"/>
</dbReference>
<dbReference type="Gene3D" id="1.25.40.10">
    <property type="entry name" value="Tetratricopeptide repeat domain"/>
    <property type="match status" value="1"/>
</dbReference>
<dbReference type="AlphaFoldDB" id="A0A1H9F606"/>
<reference evidence="4" key="1">
    <citation type="submission" date="2016-10" db="EMBL/GenBank/DDBJ databases">
        <authorList>
            <person name="Varghese N."/>
            <person name="Submissions S."/>
        </authorList>
    </citation>
    <scope>NUCLEOTIDE SEQUENCE [LARGE SCALE GENOMIC DNA]</scope>
    <source>
        <strain evidence="4">DSM 24740</strain>
    </source>
</reference>
<sequence length="251" mass="26966">MAKKNNIGRRPTGTPSTGRTRGTASPTIEGDDTLVDIVEVRDQGLDFFERNRNTIIYGALLIGALIAAYFIYQTFVKQPAERNAAAAMEQAQVQFERDSFSLALANPGQGGLGFLDIIDDYGSTEAGNLANYYAAVSYLNLGQYEAALDFAKAFSAEGQLLPAMKYGIIGDAESELGNTDAAISAYESAISAAGENFVTGGYYLNKLGLLLRSQGRTDEALAAFRRLKTDFGQSPEAASADKYITMLEMAQ</sequence>
<dbReference type="InterPro" id="IPR011990">
    <property type="entry name" value="TPR-like_helical_dom_sf"/>
</dbReference>
<dbReference type="RefSeq" id="WP_090167509.1">
    <property type="nucleotide sequence ID" value="NZ_FOFB01000008.1"/>
</dbReference>
<keyword evidence="2" id="KW-0812">Transmembrane</keyword>
<dbReference type="SUPFAM" id="SSF48452">
    <property type="entry name" value="TPR-like"/>
    <property type="match status" value="1"/>
</dbReference>
<feature type="region of interest" description="Disordered" evidence="1">
    <location>
        <begin position="1"/>
        <end position="28"/>
    </location>
</feature>
<accession>A0A1H9F606</accession>
<evidence type="ECO:0000313" key="4">
    <source>
        <dbReference type="Proteomes" id="UP000199021"/>
    </source>
</evidence>
<keyword evidence="4" id="KW-1185">Reference proteome</keyword>
<evidence type="ECO:0000256" key="1">
    <source>
        <dbReference type="SAM" id="MobiDB-lite"/>
    </source>
</evidence>
<evidence type="ECO:0000313" key="3">
    <source>
        <dbReference type="EMBL" id="SEQ33351.1"/>
    </source>
</evidence>
<name>A0A1H9F606_9BACT</name>
<feature type="transmembrane region" description="Helical" evidence="2">
    <location>
        <begin position="54"/>
        <end position="72"/>
    </location>
</feature>
<gene>
    <name evidence="3" type="ORF">SAMN05444359_10899</name>
</gene>
<dbReference type="InParanoid" id="A0A1H9F606"/>